<dbReference type="SMART" id="SM00645">
    <property type="entry name" value="Pept_C1"/>
    <property type="match status" value="1"/>
</dbReference>
<dbReference type="PRINTS" id="PR00744">
    <property type="entry name" value="GLHYDRLASE37"/>
</dbReference>
<evidence type="ECO:0000256" key="9">
    <source>
        <dbReference type="ARBA" id="ARBA00023145"/>
    </source>
</evidence>
<dbReference type="InterPro" id="IPR001661">
    <property type="entry name" value="Glyco_hydro_37"/>
</dbReference>
<dbReference type="GO" id="GO:0006508">
    <property type="term" value="P:proteolysis"/>
    <property type="evidence" value="ECO:0007669"/>
    <property type="project" value="UniProtKB-KW"/>
</dbReference>
<dbReference type="PROSITE" id="PS00927">
    <property type="entry name" value="TREHALASE_1"/>
    <property type="match status" value="1"/>
</dbReference>
<evidence type="ECO:0000256" key="10">
    <source>
        <dbReference type="ARBA" id="ARBA00023295"/>
    </source>
</evidence>
<evidence type="ECO:0000259" key="13">
    <source>
        <dbReference type="SMART" id="SM00645"/>
    </source>
</evidence>
<name>A0A8J9W024_9NEOP</name>
<feature type="signal peptide" evidence="12">
    <location>
        <begin position="1"/>
        <end position="16"/>
    </location>
</feature>
<dbReference type="Pfam" id="PF08246">
    <property type="entry name" value="Inhibitor_I29"/>
    <property type="match status" value="1"/>
</dbReference>
<evidence type="ECO:0000313" key="16">
    <source>
        <dbReference type="Proteomes" id="UP000838878"/>
    </source>
</evidence>
<dbReference type="AlphaFoldDB" id="A0A8J9W024"/>
<dbReference type="GO" id="GO:0008234">
    <property type="term" value="F:cysteine-type peptidase activity"/>
    <property type="evidence" value="ECO:0007669"/>
    <property type="project" value="UniProtKB-KW"/>
</dbReference>
<evidence type="ECO:0000256" key="11">
    <source>
        <dbReference type="RuleBase" id="RU361180"/>
    </source>
</evidence>
<keyword evidence="7 11" id="KW-0378">Hydrolase</keyword>
<protein>
    <recommendedName>
        <fullName evidence="5 11">Trehalase</fullName>
        <ecNumber evidence="4 11">3.2.1.28</ecNumber>
    </recommendedName>
    <alternativeName>
        <fullName evidence="11">Alpha-trehalose glucohydrolase</fullName>
    </alternativeName>
</protein>
<dbReference type="Gene3D" id="1.50.10.10">
    <property type="match status" value="1"/>
</dbReference>
<dbReference type="PANTHER" id="PTHR23403:SF1">
    <property type="entry name" value="TREHALASE"/>
    <property type="match status" value="1"/>
</dbReference>
<comment type="similarity">
    <text evidence="2 11">Belongs to the glycosyl hydrolase 37 family.</text>
</comment>
<dbReference type="CDD" id="cd02248">
    <property type="entry name" value="Peptidase_C1A"/>
    <property type="match status" value="1"/>
</dbReference>
<dbReference type="SMART" id="SM00848">
    <property type="entry name" value="Inhibitor_I29"/>
    <property type="match status" value="1"/>
</dbReference>
<dbReference type="InterPro" id="IPR000169">
    <property type="entry name" value="Pept_cys_AS"/>
</dbReference>
<evidence type="ECO:0000256" key="4">
    <source>
        <dbReference type="ARBA" id="ARBA00012757"/>
    </source>
</evidence>
<feature type="domain" description="Cathepsin propeptide inhibitor" evidence="14">
    <location>
        <begin position="709"/>
        <end position="769"/>
    </location>
</feature>
<evidence type="ECO:0000256" key="5">
    <source>
        <dbReference type="ARBA" id="ARBA00019905"/>
    </source>
</evidence>
<evidence type="ECO:0000256" key="12">
    <source>
        <dbReference type="SAM" id="SignalP"/>
    </source>
</evidence>
<evidence type="ECO:0000256" key="6">
    <source>
        <dbReference type="ARBA" id="ARBA00022670"/>
    </source>
</evidence>
<dbReference type="GO" id="GO:0004555">
    <property type="term" value="F:alpha,alpha-trehalase activity"/>
    <property type="evidence" value="ECO:0007669"/>
    <property type="project" value="UniProtKB-EC"/>
</dbReference>
<dbReference type="Proteomes" id="UP000838878">
    <property type="component" value="Chromosome 9"/>
</dbReference>
<dbReference type="InterPro" id="IPR018232">
    <property type="entry name" value="Glyco_hydro_37_CS"/>
</dbReference>
<evidence type="ECO:0000256" key="7">
    <source>
        <dbReference type="ARBA" id="ARBA00022801"/>
    </source>
</evidence>
<evidence type="ECO:0000313" key="15">
    <source>
        <dbReference type="EMBL" id="CAH0731650.1"/>
    </source>
</evidence>
<organism evidence="15 16">
    <name type="scientific">Brenthis ino</name>
    <name type="common">lesser marbled fritillary</name>
    <dbReference type="NCBI Taxonomy" id="405034"/>
    <lineage>
        <taxon>Eukaryota</taxon>
        <taxon>Metazoa</taxon>
        <taxon>Ecdysozoa</taxon>
        <taxon>Arthropoda</taxon>
        <taxon>Hexapoda</taxon>
        <taxon>Insecta</taxon>
        <taxon>Pterygota</taxon>
        <taxon>Neoptera</taxon>
        <taxon>Endopterygota</taxon>
        <taxon>Lepidoptera</taxon>
        <taxon>Glossata</taxon>
        <taxon>Ditrysia</taxon>
        <taxon>Papilionoidea</taxon>
        <taxon>Nymphalidae</taxon>
        <taxon>Heliconiinae</taxon>
        <taxon>Argynnini</taxon>
        <taxon>Brenthis</taxon>
    </lineage>
</organism>
<feature type="domain" description="Peptidase C1A papain C-terminal" evidence="13">
    <location>
        <begin position="802"/>
        <end position="1011"/>
    </location>
</feature>
<dbReference type="InterPro" id="IPR038765">
    <property type="entry name" value="Papain-like_cys_pep_sf"/>
</dbReference>
<sequence>MIGLSVFLVALGVVVGDRSQLPPTCNSLIYCHGPLLDTVQMAGLYNDSKTFVDMKMKLSPNITMEHFNEMMSRTSSRPTRADIQEFVNQNFDPEGSEFEDWRPTDWKENPAFLHNIKDPLFHQWASDLNRLWLQLGRKMKKEVKHNQELYSIIYVDNPVIVPGGRFREFYYWDSYWIIKGLLLSEMRTTAKGMVENFLNIVDRFGFIPNGGRIYYIMRSQPPLLIPMVKLIMEDFGDIEFLKQHIGTLDREFDFWVKNHTIDVEHEGHIYQLSRYNDQSQGPRPESYKEDVDCAKHFDNDAKKEELYAELKSAAESGWDFSSRWFILNGTNKGNLTNLKTRSIIPVELNAIMCWNAQLMAEFHEQLQNIEKAQYYREVHARLMEAIEKVLWHEDVGAWLDFSLESARRRDYFYPTNIAPLWTGCFDKARKEYYVNRVINYLDKVKVDIFEGGIPTTFEHSGEQWDYPNAWPPLQYIVIMGLADTEMTHAMRLANEMATKWVRSNFEVWRQKTAMLEKYDATIFGGYGGGGEYVVQTGFGWTNGVIMALLDRYGDGLYVADAFGEDGAVYGAGVGIGGVATTLVVVMTSIVAGALGLMIYKKRRDYAPLVNGEDLKLLGRKPYTELRSLNGASNPRQRHKRCNLNLGEFSKIENFAENTFKFLEKTERYGDYLKHFNVSDCCSSASDSEYRKQHITDGFIIHDEVSDSHWKEYKIAYNKLYSSILHEVTALSTWRNNLKRVAQHNKQYLAGEQSYSLHLNHFGDWSITAYIKQMLKLIKTIPLFDPAEDHRKTAYRESLQRKTPTKVDWRSKGFKPRREEQFQCGACYAFAVAHALQAQLYKKHGDWSELSPQQIVDCSLKDGNFGCNGGSLQAAMRYAARDGLMYETYYPYIGKKGVCHYNSLTTRARARRWATLPSGDEDAIEKAVATIGPLAVGINASPFTFQLYRSGIYDDPFCVPWGLNHAMLLVGYTPEYWILLNWWGKQWGEDGYMRIRRGFNICGVANMATYVEL</sequence>
<dbReference type="SUPFAM" id="SSF48208">
    <property type="entry name" value="Six-hairpin glycosidases"/>
    <property type="match status" value="1"/>
</dbReference>
<keyword evidence="10 11" id="KW-0326">Glycosidase</keyword>
<dbReference type="PANTHER" id="PTHR23403">
    <property type="entry name" value="TREHALASE"/>
    <property type="match status" value="1"/>
</dbReference>
<dbReference type="EC" id="3.2.1.28" evidence="4 11"/>
<feature type="non-terminal residue" evidence="15">
    <location>
        <position position="1012"/>
    </location>
</feature>
<keyword evidence="16" id="KW-1185">Reference proteome</keyword>
<dbReference type="Pfam" id="PF00112">
    <property type="entry name" value="Peptidase_C1"/>
    <property type="match status" value="1"/>
</dbReference>
<dbReference type="InterPro" id="IPR039417">
    <property type="entry name" value="Peptidase_C1A_papain-like"/>
</dbReference>
<dbReference type="EMBL" id="OV170229">
    <property type="protein sequence ID" value="CAH0731650.1"/>
    <property type="molecule type" value="Genomic_DNA"/>
</dbReference>
<feature type="chain" id="PRO_5035459118" description="Trehalase" evidence="12">
    <location>
        <begin position="17"/>
        <end position="1012"/>
    </location>
</feature>
<dbReference type="GO" id="GO:0005993">
    <property type="term" value="P:trehalose catabolic process"/>
    <property type="evidence" value="ECO:0007669"/>
    <property type="project" value="TreeGrafter"/>
</dbReference>
<dbReference type="PROSITE" id="PS00928">
    <property type="entry name" value="TREHALASE_2"/>
    <property type="match status" value="1"/>
</dbReference>
<evidence type="ECO:0000256" key="1">
    <source>
        <dbReference type="ARBA" id="ARBA00001576"/>
    </source>
</evidence>
<dbReference type="FunFam" id="3.90.70.10:FF:000006">
    <property type="entry name" value="Cathepsin S"/>
    <property type="match status" value="1"/>
</dbReference>
<evidence type="ECO:0000256" key="3">
    <source>
        <dbReference type="ARBA" id="ARBA00008455"/>
    </source>
</evidence>
<comment type="catalytic activity">
    <reaction evidence="1 11">
        <text>alpha,alpha-trehalose + H2O = alpha-D-glucose + beta-D-glucose</text>
        <dbReference type="Rhea" id="RHEA:32675"/>
        <dbReference type="ChEBI" id="CHEBI:15377"/>
        <dbReference type="ChEBI" id="CHEBI:15903"/>
        <dbReference type="ChEBI" id="CHEBI:16551"/>
        <dbReference type="ChEBI" id="CHEBI:17925"/>
        <dbReference type="EC" id="3.2.1.28"/>
    </reaction>
</comment>
<dbReference type="InterPro" id="IPR008928">
    <property type="entry name" value="6-hairpin_glycosidase_sf"/>
</dbReference>
<dbReference type="Pfam" id="PF01204">
    <property type="entry name" value="Trehalase"/>
    <property type="match status" value="1"/>
</dbReference>
<keyword evidence="8" id="KW-0788">Thiol protease</keyword>
<dbReference type="OrthoDB" id="3542292at2759"/>
<dbReference type="PROSITE" id="PS00139">
    <property type="entry name" value="THIOL_PROTEASE_CYS"/>
    <property type="match status" value="1"/>
</dbReference>
<evidence type="ECO:0000256" key="8">
    <source>
        <dbReference type="ARBA" id="ARBA00022807"/>
    </source>
</evidence>
<keyword evidence="12" id="KW-0732">Signal</keyword>
<keyword evidence="9" id="KW-0865">Zymogen</keyword>
<dbReference type="SUPFAM" id="SSF54001">
    <property type="entry name" value="Cysteine proteinases"/>
    <property type="match status" value="1"/>
</dbReference>
<evidence type="ECO:0000256" key="2">
    <source>
        <dbReference type="ARBA" id="ARBA00005615"/>
    </source>
</evidence>
<dbReference type="InterPro" id="IPR000668">
    <property type="entry name" value="Peptidase_C1A_C"/>
</dbReference>
<proteinExistence type="inferred from homology"/>
<dbReference type="InterPro" id="IPR013201">
    <property type="entry name" value="Prot_inhib_I29"/>
</dbReference>
<comment type="similarity">
    <text evidence="3">Belongs to the peptidase C1 family.</text>
</comment>
<keyword evidence="6" id="KW-0645">Protease</keyword>
<gene>
    <name evidence="15" type="ORF">BINO364_LOCUS16459</name>
</gene>
<reference evidence="15" key="1">
    <citation type="submission" date="2021-12" db="EMBL/GenBank/DDBJ databases">
        <authorList>
            <person name="Martin H S."/>
        </authorList>
    </citation>
    <scope>NUCLEOTIDE SEQUENCE</scope>
</reference>
<evidence type="ECO:0000259" key="14">
    <source>
        <dbReference type="SMART" id="SM00848"/>
    </source>
</evidence>
<dbReference type="Gene3D" id="3.90.70.10">
    <property type="entry name" value="Cysteine proteinases"/>
    <property type="match status" value="1"/>
</dbReference>
<dbReference type="InterPro" id="IPR012341">
    <property type="entry name" value="6hp_glycosidase-like_sf"/>
</dbReference>
<accession>A0A8J9W024</accession>